<dbReference type="EMBL" id="GAKP01001343">
    <property type="protein sequence ID" value="JAC57609.1"/>
    <property type="molecule type" value="Transcribed_RNA"/>
</dbReference>
<feature type="non-terminal residue" evidence="1">
    <location>
        <position position="1"/>
    </location>
</feature>
<accession>A0A034WSH8</accession>
<organism evidence="1">
    <name type="scientific">Bactrocera dorsalis</name>
    <name type="common">Oriental fruit fly</name>
    <name type="synonym">Dacus dorsalis</name>
    <dbReference type="NCBI Taxonomy" id="27457"/>
    <lineage>
        <taxon>Eukaryota</taxon>
        <taxon>Metazoa</taxon>
        <taxon>Ecdysozoa</taxon>
        <taxon>Arthropoda</taxon>
        <taxon>Hexapoda</taxon>
        <taxon>Insecta</taxon>
        <taxon>Pterygota</taxon>
        <taxon>Neoptera</taxon>
        <taxon>Endopterygota</taxon>
        <taxon>Diptera</taxon>
        <taxon>Brachycera</taxon>
        <taxon>Muscomorpha</taxon>
        <taxon>Tephritoidea</taxon>
        <taxon>Tephritidae</taxon>
        <taxon>Bactrocera</taxon>
        <taxon>Bactrocera</taxon>
    </lineage>
</organism>
<evidence type="ECO:0000313" key="1">
    <source>
        <dbReference type="EMBL" id="JAC57609.1"/>
    </source>
</evidence>
<proteinExistence type="predicted"/>
<dbReference type="AlphaFoldDB" id="A0A034WSH8"/>
<sequence length="113" mass="13052">PHFAMACDRFGIGNRVASFLATSLFKDIDFKDENGEPIIMDKSKVSRERKKCRDSLRRKQRNDCDLVAFSFDGRKNNSLTSEEENGRYHPKMVKESHLVAEDAKTKQRQLCVL</sequence>
<dbReference type="OrthoDB" id="8060144at2759"/>
<protein>
    <submittedName>
        <fullName evidence="1">Uncharacterized protein</fullName>
    </submittedName>
</protein>
<reference evidence="1" key="1">
    <citation type="journal article" date="2014" name="BMC Genomics">
        <title>Characterizing the developmental transcriptome of the oriental fruit fly, Bactrocera dorsalis (Diptera: Tephritidae) through comparative genomic analysis with Drosophila melanogaster utilizing modENCODE datasets.</title>
        <authorList>
            <person name="Geib S.M."/>
            <person name="Calla B."/>
            <person name="Hall B."/>
            <person name="Hou S."/>
            <person name="Manoukis N.C."/>
        </authorList>
    </citation>
    <scope>NUCLEOTIDE SEQUENCE</scope>
    <source>
        <strain evidence="1">Punador</strain>
    </source>
</reference>
<name>A0A034WSH8_BACDO</name>